<evidence type="ECO:0000256" key="3">
    <source>
        <dbReference type="ARBA" id="ARBA00022475"/>
    </source>
</evidence>
<dbReference type="EMBL" id="FTOH01000001">
    <property type="protein sequence ID" value="SIS40627.1"/>
    <property type="molecule type" value="Genomic_DNA"/>
</dbReference>
<accession>A0A1N7IUC8</accession>
<keyword evidence="6 10" id="KW-1133">Transmembrane helix</keyword>
<evidence type="ECO:0000313" key="12">
    <source>
        <dbReference type="EMBL" id="SIS40627.1"/>
    </source>
</evidence>
<keyword evidence="7 10" id="KW-0472">Membrane</keyword>
<evidence type="ECO:0000256" key="9">
    <source>
        <dbReference type="ARBA" id="ARBA00047594"/>
    </source>
</evidence>
<dbReference type="AlphaFoldDB" id="A0A1N7IUC8"/>
<dbReference type="Pfam" id="PF01569">
    <property type="entry name" value="PAP2"/>
    <property type="match status" value="1"/>
</dbReference>
<evidence type="ECO:0000256" key="2">
    <source>
        <dbReference type="ARBA" id="ARBA00012374"/>
    </source>
</evidence>
<dbReference type="PANTHER" id="PTHR14969:SF62">
    <property type="entry name" value="DECAPRENYLPHOSPHORYL-5-PHOSPHORIBOSE PHOSPHATASE RV3807C-RELATED"/>
    <property type="match status" value="1"/>
</dbReference>
<reference evidence="13" key="1">
    <citation type="submission" date="2017-01" db="EMBL/GenBank/DDBJ databases">
        <authorList>
            <person name="Varghese N."/>
            <person name="Submissions S."/>
        </authorList>
    </citation>
    <scope>NUCLEOTIDE SEQUENCE [LARGE SCALE GENOMIC DNA]</scope>
    <source>
        <strain evidence="13">DSM 24913</strain>
    </source>
</reference>
<evidence type="ECO:0000256" key="8">
    <source>
        <dbReference type="ARBA" id="ARBA00032707"/>
    </source>
</evidence>
<evidence type="ECO:0000256" key="5">
    <source>
        <dbReference type="ARBA" id="ARBA00022801"/>
    </source>
</evidence>
<organism evidence="12 13">
    <name type="scientific">Thalassolituus maritimus</name>
    <dbReference type="NCBI Taxonomy" id="484498"/>
    <lineage>
        <taxon>Bacteria</taxon>
        <taxon>Pseudomonadati</taxon>
        <taxon>Pseudomonadota</taxon>
        <taxon>Gammaproteobacteria</taxon>
        <taxon>Oceanospirillales</taxon>
        <taxon>Oceanospirillaceae</taxon>
        <taxon>Thalassolituus</taxon>
    </lineage>
</organism>
<protein>
    <recommendedName>
        <fullName evidence="2">undecaprenyl-diphosphate phosphatase</fullName>
        <ecNumber evidence="2">3.6.1.27</ecNumber>
    </recommendedName>
    <alternativeName>
        <fullName evidence="8">Undecaprenyl pyrophosphate phosphatase</fullName>
    </alternativeName>
</protein>
<dbReference type="InterPro" id="IPR000326">
    <property type="entry name" value="PAP2/HPO"/>
</dbReference>
<keyword evidence="13" id="KW-1185">Reference proteome</keyword>
<keyword evidence="5" id="KW-0378">Hydrolase</keyword>
<sequence>MGHMRAIRLFFKGVSRLGDGVFWYSLALALPLLAGMEGLAKLGHITVAGLVCILVYSQLKNRLVRKRPFISFPDIHAHTAPLDKYSFPSGHTMNAVNFAVLFTWAYPPLAYIVIPFAFLVALSRVILGMHYPTDVVVGAALGIILSWTSLLLFPLGMFANVLN</sequence>
<dbReference type="PANTHER" id="PTHR14969">
    <property type="entry name" value="SPHINGOSINE-1-PHOSPHATE PHOSPHOHYDROLASE"/>
    <property type="match status" value="1"/>
</dbReference>
<dbReference type="EC" id="3.6.1.27" evidence="2"/>
<dbReference type="SUPFAM" id="SSF48317">
    <property type="entry name" value="Acid phosphatase/Vanadium-dependent haloperoxidase"/>
    <property type="match status" value="1"/>
</dbReference>
<dbReference type="Proteomes" id="UP000185639">
    <property type="component" value="Unassembled WGS sequence"/>
</dbReference>
<evidence type="ECO:0000256" key="10">
    <source>
        <dbReference type="SAM" id="Phobius"/>
    </source>
</evidence>
<feature type="transmembrane region" description="Helical" evidence="10">
    <location>
        <begin position="135"/>
        <end position="162"/>
    </location>
</feature>
<comment type="subcellular location">
    <subcellularLocation>
        <location evidence="1">Cell membrane</location>
        <topology evidence="1">Multi-pass membrane protein</topology>
    </subcellularLocation>
</comment>
<keyword evidence="4 10" id="KW-0812">Transmembrane</keyword>
<evidence type="ECO:0000256" key="7">
    <source>
        <dbReference type="ARBA" id="ARBA00023136"/>
    </source>
</evidence>
<name>A0A1N7IUC8_9GAMM</name>
<evidence type="ECO:0000259" key="11">
    <source>
        <dbReference type="SMART" id="SM00014"/>
    </source>
</evidence>
<feature type="domain" description="Phosphatidic acid phosphatase type 2/haloperoxidase" evidence="11">
    <location>
        <begin position="41"/>
        <end position="150"/>
    </location>
</feature>
<comment type="catalytic activity">
    <reaction evidence="9">
        <text>di-trans,octa-cis-undecaprenyl diphosphate + H2O = di-trans,octa-cis-undecaprenyl phosphate + phosphate + H(+)</text>
        <dbReference type="Rhea" id="RHEA:28094"/>
        <dbReference type="ChEBI" id="CHEBI:15377"/>
        <dbReference type="ChEBI" id="CHEBI:15378"/>
        <dbReference type="ChEBI" id="CHEBI:43474"/>
        <dbReference type="ChEBI" id="CHEBI:58405"/>
        <dbReference type="ChEBI" id="CHEBI:60392"/>
        <dbReference type="EC" id="3.6.1.27"/>
    </reaction>
</comment>
<evidence type="ECO:0000256" key="6">
    <source>
        <dbReference type="ARBA" id="ARBA00022989"/>
    </source>
</evidence>
<proteinExistence type="predicted"/>
<keyword evidence="3" id="KW-1003">Cell membrane</keyword>
<feature type="transmembrane region" description="Helical" evidence="10">
    <location>
        <begin position="109"/>
        <end position="129"/>
    </location>
</feature>
<dbReference type="SMART" id="SM00014">
    <property type="entry name" value="acidPPc"/>
    <property type="match status" value="1"/>
</dbReference>
<dbReference type="CDD" id="cd01610">
    <property type="entry name" value="PAP2_like"/>
    <property type="match status" value="1"/>
</dbReference>
<dbReference type="STRING" id="484498.SAMN05421686_1017"/>
<feature type="transmembrane region" description="Helical" evidence="10">
    <location>
        <begin position="21"/>
        <end position="36"/>
    </location>
</feature>
<dbReference type="InterPro" id="IPR036938">
    <property type="entry name" value="PAP2/HPO_sf"/>
</dbReference>
<evidence type="ECO:0000256" key="1">
    <source>
        <dbReference type="ARBA" id="ARBA00004651"/>
    </source>
</evidence>
<dbReference type="GO" id="GO:0050380">
    <property type="term" value="F:undecaprenyl-diphosphatase activity"/>
    <property type="evidence" value="ECO:0007669"/>
    <property type="project" value="UniProtKB-EC"/>
</dbReference>
<evidence type="ECO:0000256" key="4">
    <source>
        <dbReference type="ARBA" id="ARBA00022692"/>
    </source>
</evidence>
<dbReference type="GO" id="GO:0005886">
    <property type="term" value="C:plasma membrane"/>
    <property type="evidence" value="ECO:0007669"/>
    <property type="project" value="UniProtKB-SubCell"/>
</dbReference>
<gene>
    <name evidence="12" type="ORF">SAMN05421686_1017</name>
</gene>
<evidence type="ECO:0000313" key="13">
    <source>
        <dbReference type="Proteomes" id="UP000185639"/>
    </source>
</evidence>
<dbReference type="Gene3D" id="1.20.144.10">
    <property type="entry name" value="Phosphatidic acid phosphatase type 2/haloperoxidase"/>
    <property type="match status" value="1"/>
</dbReference>